<accession>I0KF42</accession>
<keyword evidence="1" id="KW-0808">Transferase</keyword>
<reference evidence="1 2" key="1">
    <citation type="journal article" date="2012" name="J. Bacteriol.">
        <title>Genome Sequence of Fibrella aestuarina BUZ 2T, a Filamentous Marine Bacterium.</title>
        <authorList>
            <person name="Filippini M."/>
            <person name="Qi W."/>
            <person name="Blom J."/>
            <person name="Goesmann A."/>
            <person name="Smits T.H."/>
            <person name="Bagheri H.C."/>
        </authorList>
    </citation>
    <scope>NUCLEOTIDE SEQUENCE [LARGE SCALE GENOMIC DNA]</scope>
    <source>
        <strain evidence="2">BUZ 2T</strain>
    </source>
</reference>
<dbReference type="Pfam" id="PF00201">
    <property type="entry name" value="UDPGT"/>
    <property type="match status" value="1"/>
</dbReference>
<dbReference type="STRING" id="1166018.FAES_4746"/>
<dbReference type="PANTHER" id="PTHR48050">
    <property type="entry name" value="STEROL 3-BETA-GLUCOSYLTRANSFERASE"/>
    <property type="match status" value="1"/>
</dbReference>
<organism evidence="1 2">
    <name type="scientific">Fibrella aestuarina BUZ 2</name>
    <dbReference type="NCBI Taxonomy" id="1166018"/>
    <lineage>
        <taxon>Bacteria</taxon>
        <taxon>Pseudomonadati</taxon>
        <taxon>Bacteroidota</taxon>
        <taxon>Cytophagia</taxon>
        <taxon>Cytophagales</taxon>
        <taxon>Spirosomataceae</taxon>
        <taxon>Fibrella</taxon>
    </lineage>
</organism>
<dbReference type="HOGENOM" id="CLU_000537_4_1_10"/>
<dbReference type="Gene3D" id="3.40.50.2000">
    <property type="entry name" value="Glycogen Phosphorylase B"/>
    <property type="match status" value="2"/>
</dbReference>
<proteinExistence type="predicted"/>
<name>I0KF42_9BACT</name>
<keyword evidence="2" id="KW-1185">Reference proteome</keyword>
<sequence>MAWVNGHFWANNKSEQHMNPQRILFATMPFDGHFSPLTNLAVHLSQLGHDVRWFVGGHYGQKVTQLGLHHYPYVKTRTVNQENLDQLFPERATIKGAIARIRFDLGQIFLLRVPEQIDDLRAIYDEWPFDLIVQDLGFVGGTFLRELLPVKVVGVGVVPLTESDDWVPPTSLGMKPQSGRVGRLVSRLLNYLVQDVMLKPANDLHNELRAQYGLRPVPGFIFDATVRQADLYLQSGVPGFEFPRKRISPNVRFIGPMLPYSRANRQPFEQAIKTLAYKRVVLVTQGTVERNVEKIIVPTLEAYKKDPDTLVIVTTGGSGTLALRKRYPQANFIIEDFIDFNAVMPYVSVYVTNGGYGGVMLALQHKLPIVAAGVHEGKNEIAARIGYCQVGVDLRTETPTPDQIRRAVATILGDETYRRQVRRLSDEFGRYNPNQLAEQYINELLAQSVGEPVAALS</sequence>
<dbReference type="GO" id="GO:0015020">
    <property type="term" value="F:glucuronosyltransferase activity"/>
    <property type="evidence" value="ECO:0007669"/>
    <property type="project" value="UniProtKB-EC"/>
</dbReference>
<dbReference type="InterPro" id="IPR002213">
    <property type="entry name" value="UDP_glucos_trans"/>
</dbReference>
<protein>
    <submittedName>
        <fullName evidence="1">Glycosyl transferase family protein</fullName>
        <ecNumber evidence="1">2.4.1.17</ecNumber>
    </submittedName>
</protein>
<evidence type="ECO:0000313" key="1">
    <source>
        <dbReference type="EMBL" id="CCH02745.1"/>
    </source>
</evidence>
<dbReference type="EC" id="2.4.1.17" evidence="1"/>
<dbReference type="CDD" id="cd03784">
    <property type="entry name" value="GT1_Gtf-like"/>
    <property type="match status" value="1"/>
</dbReference>
<dbReference type="InterPro" id="IPR050426">
    <property type="entry name" value="Glycosyltransferase_28"/>
</dbReference>
<dbReference type="GO" id="GO:0017000">
    <property type="term" value="P:antibiotic biosynthetic process"/>
    <property type="evidence" value="ECO:0007669"/>
    <property type="project" value="UniProtKB-ARBA"/>
</dbReference>
<dbReference type="EMBL" id="HE796683">
    <property type="protein sequence ID" value="CCH02745.1"/>
    <property type="molecule type" value="Genomic_DNA"/>
</dbReference>
<dbReference type="Proteomes" id="UP000011058">
    <property type="component" value="Chromosome"/>
</dbReference>
<dbReference type="SUPFAM" id="SSF53756">
    <property type="entry name" value="UDP-Glycosyltransferase/glycogen phosphorylase"/>
    <property type="match status" value="1"/>
</dbReference>
<gene>
    <name evidence="1" type="ORF">FAES_4746</name>
</gene>
<dbReference type="PANTHER" id="PTHR48050:SF13">
    <property type="entry name" value="STEROL 3-BETA-GLUCOSYLTRANSFERASE UGT80A2"/>
    <property type="match status" value="1"/>
</dbReference>
<dbReference type="KEGG" id="fae:FAES_4746"/>
<dbReference type="PATRIC" id="fig|1166018.3.peg.1714"/>
<keyword evidence="1" id="KW-0328">Glycosyltransferase</keyword>
<dbReference type="AlphaFoldDB" id="I0KF42"/>
<dbReference type="eggNOG" id="COG1819">
    <property type="taxonomic scope" value="Bacteria"/>
</dbReference>
<evidence type="ECO:0000313" key="2">
    <source>
        <dbReference type="Proteomes" id="UP000011058"/>
    </source>
</evidence>